<proteinExistence type="predicted"/>
<feature type="compositionally biased region" description="Polar residues" evidence="1">
    <location>
        <begin position="209"/>
        <end position="234"/>
    </location>
</feature>
<evidence type="ECO:0000256" key="1">
    <source>
        <dbReference type="SAM" id="MobiDB-lite"/>
    </source>
</evidence>
<feature type="compositionally biased region" description="Low complexity" evidence="1">
    <location>
        <begin position="168"/>
        <end position="191"/>
    </location>
</feature>
<geneLocation type="plasmid" evidence="2">
    <name>pMR68</name>
</geneLocation>
<dbReference type="AlphaFoldDB" id="I2FG00"/>
<evidence type="ECO:0000313" key="2">
    <source>
        <dbReference type="EMBL" id="BAM13935.1"/>
    </source>
</evidence>
<dbReference type="EMBL" id="AB714582">
    <property type="protein sequence ID" value="BAM13935.1"/>
    <property type="molecule type" value="Genomic_DNA"/>
</dbReference>
<organism evidence="2">
    <name type="scientific">Pseudomonas sp. K-62</name>
    <dbReference type="NCBI Taxonomy" id="76885"/>
    <lineage>
        <taxon>Bacteria</taxon>
        <taxon>Pseudomonadati</taxon>
        <taxon>Pseudomonadota</taxon>
        <taxon>Gammaproteobacteria</taxon>
        <taxon>Pseudomonadales</taxon>
        <taxon>Pseudomonadaceae</taxon>
        <taxon>Pseudomonas</taxon>
    </lineage>
</organism>
<feature type="compositionally biased region" description="Basic residues" evidence="1">
    <location>
        <begin position="118"/>
        <end position="129"/>
    </location>
</feature>
<feature type="region of interest" description="Disordered" evidence="1">
    <location>
        <begin position="165"/>
        <end position="244"/>
    </location>
</feature>
<name>I2FG00_9PSED</name>
<feature type="region of interest" description="Disordered" evidence="1">
    <location>
        <begin position="109"/>
        <end position="129"/>
    </location>
</feature>
<accession>I2FG00</accession>
<keyword evidence="2" id="KW-0614">Plasmid</keyword>
<sequence length="244" mass="26494">MIDRGHDLPVVQQAKALGISRGSIYYLSRPVPAADLAVMRRMDELHLELPFAGSRMLRDLLNKEGIADRALPCRDADEASAHRGALPQAKHLETDAWAQDLPVSAAWPDDRSAQSGLGHRHHLRAHGARVRLPRRHHRLVQSPGPVLAAIDHHGGRCLASRFWRKHSPGTASRRSSTATRVRSSRATPSPACCGRRGSPSAWTAEARGATTSSSNGCGGRSNTRRSICTPTTASARRAPLVRPH</sequence>
<protein>
    <submittedName>
        <fullName evidence="2">Transposase</fullName>
    </submittedName>
</protein>
<reference evidence="2" key="1">
    <citation type="submission" date="2012-04" db="EMBL/GenBank/DDBJ databases">
        <title>Nucleotide sequence of Pseudomonas sp. K-62 plasmid pMR68 containing mercury resistance genes.</title>
        <authorList>
            <person name="Kiyono M."/>
            <person name="Mochizuki Y."/>
            <person name="Koizawa K."/>
            <person name="Sone Y."/>
            <person name="Nakamura R."/>
            <person name="Pan-Hou H."/>
            <person name="Sakabe K."/>
        </authorList>
    </citation>
    <scope>NUCLEOTIDE SEQUENCE</scope>
    <source>
        <strain evidence="2">K-62</strain>
        <plasmid evidence="2">pMR68</plasmid>
    </source>
</reference>